<proteinExistence type="predicted"/>
<evidence type="ECO:0000256" key="1">
    <source>
        <dbReference type="SAM" id="SignalP"/>
    </source>
</evidence>
<evidence type="ECO:0000313" key="3">
    <source>
        <dbReference type="Proteomes" id="UP000321820"/>
    </source>
</evidence>
<organism evidence="2 3">
    <name type="scientific">Terriglobus albidus</name>
    <dbReference type="NCBI Taxonomy" id="1592106"/>
    <lineage>
        <taxon>Bacteria</taxon>
        <taxon>Pseudomonadati</taxon>
        <taxon>Acidobacteriota</taxon>
        <taxon>Terriglobia</taxon>
        <taxon>Terriglobales</taxon>
        <taxon>Acidobacteriaceae</taxon>
        <taxon>Terriglobus</taxon>
    </lineage>
</organism>
<dbReference type="RefSeq" id="WP_147646609.1">
    <property type="nucleotide sequence ID" value="NZ_CP042806.1"/>
</dbReference>
<dbReference type="AlphaFoldDB" id="A0A5B9E5Y8"/>
<evidence type="ECO:0000313" key="2">
    <source>
        <dbReference type="EMBL" id="QEE27418.1"/>
    </source>
</evidence>
<dbReference type="KEGG" id="talb:FTW19_04965"/>
<feature type="signal peptide" evidence="1">
    <location>
        <begin position="1"/>
        <end position="23"/>
    </location>
</feature>
<gene>
    <name evidence="2" type="ORF">FTW19_04965</name>
</gene>
<feature type="chain" id="PRO_5023013804" evidence="1">
    <location>
        <begin position="24"/>
        <end position="182"/>
    </location>
</feature>
<dbReference type="EMBL" id="CP042806">
    <property type="protein sequence ID" value="QEE27418.1"/>
    <property type="molecule type" value="Genomic_DNA"/>
</dbReference>
<keyword evidence="3" id="KW-1185">Reference proteome</keyword>
<sequence>MFDRVLIFLMGMLLLLGSGAAQQSSTADTPGANESSGTLLKVQMQERVSSADARNGQTLRGQLTEAVTLEGRAFAVGAPVTVTVVAVAKAGEINSAGELSLQVEAVGQEEVLSDVIVILGKEGTRELGDSAPAKGTEAVVEAKSVLTFHVVPLGLANRERRLGQEKRLEAAGAVGAGLLSVE</sequence>
<keyword evidence="1" id="KW-0732">Signal</keyword>
<dbReference type="Proteomes" id="UP000321820">
    <property type="component" value="Chromosome"/>
</dbReference>
<dbReference type="OrthoDB" id="120815at2"/>
<protein>
    <submittedName>
        <fullName evidence="2">Uncharacterized protein</fullName>
    </submittedName>
</protein>
<reference evidence="2 3" key="1">
    <citation type="submission" date="2019-08" db="EMBL/GenBank/DDBJ databases">
        <title>Complete genome sequence of Terriglobus albidus strain ORNL.</title>
        <authorList>
            <person name="Podar M."/>
        </authorList>
    </citation>
    <scope>NUCLEOTIDE SEQUENCE [LARGE SCALE GENOMIC DNA]</scope>
    <source>
        <strain evidence="2 3">ORNL</strain>
    </source>
</reference>
<accession>A0A5B9E5Y8</accession>
<name>A0A5B9E5Y8_9BACT</name>